<evidence type="ECO:0000256" key="1">
    <source>
        <dbReference type="SAM" id="SignalP"/>
    </source>
</evidence>
<protein>
    <submittedName>
        <fullName evidence="2">Uncharacterized protein</fullName>
    </submittedName>
</protein>
<dbReference type="EMBL" id="CM007366">
    <property type="protein sequence ID" value="OIW09478.1"/>
    <property type="molecule type" value="Genomic_DNA"/>
</dbReference>
<accession>A0A1J7H9K9</accession>
<feature type="chain" id="PRO_5013176429" evidence="1">
    <location>
        <begin position="20"/>
        <end position="88"/>
    </location>
</feature>
<sequence>MVFIISFTLICFIPVIALAYAMRIREGAAEEDIMSLPEYSFSQSYSLVMVDDKKQPRIDSCNGSHISELSVHPDDSVSIVASHISPIQ</sequence>
<keyword evidence="1" id="KW-0732">Signal</keyword>
<evidence type="ECO:0000313" key="2">
    <source>
        <dbReference type="EMBL" id="OIW09478.1"/>
    </source>
</evidence>
<dbReference type="Proteomes" id="UP000188354">
    <property type="component" value="Chromosome LG06"/>
</dbReference>
<keyword evidence="3" id="KW-1185">Reference proteome</keyword>
<feature type="signal peptide" evidence="1">
    <location>
        <begin position="1"/>
        <end position="19"/>
    </location>
</feature>
<gene>
    <name evidence="2" type="ORF">TanjilG_23057</name>
</gene>
<dbReference type="AlphaFoldDB" id="A0A1J7H9K9"/>
<organism evidence="2 3">
    <name type="scientific">Lupinus angustifolius</name>
    <name type="common">Narrow-leaved blue lupine</name>
    <dbReference type="NCBI Taxonomy" id="3871"/>
    <lineage>
        <taxon>Eukaryota</taxon>
        <taxon>Viridiplantae</taxon>
        <taxon>Streptophyta</taxon>
        <taxon>Embryophyta</taxon>
        <taxon>Tracheophyta</taxon>
        <taxon>Spermatophyta</taxon>
        <taxon>Magnoliopsida</taxon>
        <taxon>eudicotyledons</taxon>
        <taxon>Gunneridae</taxon>
        <taxon>Pentapetalae</taxon>
        <taxon>rosids</taxon>
        <taxon>fabids</taxon>
        <taxon>Fabales</taxon>
        <taxon>Fabaceae</taxon>
        <taxon>Papilionoideae</taxon>
        <taxon>50 kb inversion clade</taxon>
        <taxon>genistoids sensu lato</taxon>
        <taxon>core genistoids</taxon>
        <taxon>Genisteae</taxon>
        <taxon>Lupinus</taxon>
    </lineage>
</organism>
<reference evidence="2 3" key="1">
    <citation type="journal article" date="2017" name="Plant Biotechnol. J.">
        <title>A comprehensive draft genome sequence for lupin (Lupinus angustifolius), an emerging health food: insights into plant-microbe interactions and legume evolution.</title>
        <authorList>
            <person name="Hane J.K."/>
            <person name="Ming Y."/>
            <person name="Kamphuis L.G."/>
            <person name="Nelson M.N."/>
            <person name="Garg G."/>
            <person name="Atkins C.A."/>
            <person name="Bayer P.E."/>
            <person name="Bravo A."/>
            <person name="Bringans S."/>
            <person name="Cannon S."/>
            <person name="Edwards D."/>
            <person name="Foley R."/>
            <person name="Gao L.L."/>
            <person name="Harrison M.J."/>
            <person name="Huang W."/>
            <person name="Hurgobin B."/>
            <person name="Li S."/>
            <person name="Liu C.W."/>
            <person name="McGrath A."/>
            <person name="Morahan G."/>
            <person name="Murray J."/>
            <person name="Weller J."/>
            <person name="Jian J."/>
            <person name="Singh K.B."/>
        </authorList>
    </citation>
    <scope>NUCLEOTIDE SEQUENCE [LARGE SCALE GENOMIC DNA]</scope>
    <source>
        <strain evidence="3">cv. Tanjil</strain>
        <tissue evidence="2">Whole plant</tissue>
    </source>
</reference>
<dbReference type="Gramene" id="OIW09478">
    <property type="protein sequence ID" value="OIW09478"/>
    <property type="gene ID" value="TanjilG_23057"/>
</dbReference>
<proteinExistence type="predicted"/>
<name>A0A1J7H9K9_LUPAN</name>
<evidence type="ECO:0000313" key="3">
    <source>
        <dbReference type="Proteomes" id="UP000188354"/>
    </source>
</evidence>